<dbReference type="SUPFAM" id="SSF53756">
    <property type="entry name" value="UDP-Glycosyltransferase/glycogen phosphorylase"/>
    <property type="match status" value="1"/>
</dbReference>
<feature type="repeat" description="TPR" evidence="1">
    <location>
        <begin position="54"/>
        <end position="87"/>
    </location>
</feature>
<gene>
    <name evidence="2" type="ORF">CCC_02890</name>
</gene>
<sequence>MDVEDERFLTRLAERMPGDAEVLARLAVMRVRLGALDGAKAVAERAVELAPGLAEAHAALGLVLSKTRQFPEARASLERAVKLNPGLGMAWMHLGEVLSVLPDQAQAAVDALRRASGLMPRDPRPLNALAGALMGYQRYDDAIGAYRAATALASEPNLADMLNNMGVALERLERRDEAVPVIRAASLIRPDSAAIQDNLGNALLGTARAEEAEACHRRALALGAKGAETWSNLGNALHRQGRLDEADAAYRRAIQINPEGPKFHTNLALNLLLSGRMEEGWREYEWRWRGHPNLPPYLSDRVWTGEALPPDLPAGGTLLLQAEQGYGDTLQFVRYVPMLKERGVSRVVLACQPELIRLMETAPGLDEVVGETGPLPPFDKALTLLSLPGVLAGHAAPAGIPYLSVPKGVRMALPVAPAGTLKVGLAWAGRPTHGDDWNRSIPAGMLDPILDVSGVSFYSLQRGAVAPRLGRPPAERLVEAADLCADFCDTAAMLSGLDLIISVDTAVVHLAGALGKPVWLLLPSVPDFRWRMEGDTSEWYPAFRLFRRKPQGGWDAPIARVAQSLRALVAQSASP</sequence>
<name>A0A0C2V4X5_PARME</name>
<evidence type="ECO:0000313" key="2">
    <source>
        <dbReference type="EMBL" id="KIM00102.1"/>
    </source>
</evidence>
<evidence type="ECO:0000256" key="1">
    <source>
        <dbReference type="PROSITE-ProRule" id="PRU00339"/>
    </source>
</evidence>
<dbReference type="Proteomes" id="UP000031971">
    <property type="component" value="Unassembled WGS sequence"/>
</dbReference>
<dbReference type="Pfam" id="PF13432">
    <property type="entry name" value="TPR_16"/>
    <property type="match status" value="2"/>
</dbReference>
<dbReference type="STRING" id="272627.CCC_02890"/>
<accession>A0A0C2V4X5</accession>
<dbReference type="PANTHER" id="PTHR44809">
    <property type="match status" value="1"/>
</dbReference>
<dbReference type="PROSITE" id="PS50293">
    <property type="entry name" value="TPR_REGION"/>
    <property type="match status" value="1"/>
</dbReference>
<keyword evidence="3" id="KW-1185">Reference proteome</keyword>
<dbReference type="InterPro" id="IPR011990">
    <property type="entry name" value="TPR-like_helical_dom_sf"/>
</dbReference>
<dbReference type="SUPFAM" id="SSF48452">
    <property type="entry name" value="TPR-like"/>
    <property type="match status" value="1"/>
</dbReference>
<organism evidence="2 3">
    <name type="scientific">Paramagnetospirillum magnetotacticum MS-1</name>
    <dbReference type="NCBI Taxonomy" id="272627"/>
    <lineage>
        <taxon>Bacteria</taxon>
        <taxon>Pseudomonadati</taxon>
        <taxon>Pseudomonadota</taxon>
        <taxon>Alphaproteobacteria</taxon>
        <taxon>Rhodospirillales</taxon>
        <taxon>Magnetospirillaceae</taxon>
        <taxon>Paramagnetospirillum</taxon>
    </lineage>
</organism>
<reference evidence="2 3" key="1">
    <citation type="submission" date="2015-01" db="EMBL/GenBank/DDBJ databases">
        <title>Genome Sequence of Magnetospirillum magnetotacticum Strain MS-1.</title>
        <authorList>
            <person name="Marinov G.K."/>
            <person name="Smalley M.D."/>
            <person name="DeSalvo G."/>
        </authorList>
    </citation>
    <scope>NUCLEOTIDE SEQUENCE [LARGE SCALE GENOMIC DNA]</scope>
    <source>
        <strain evidence="2 3">MS-1</strain>
    </source>
</reference>
<evidence type="ECO:0000313" key="3">
    <source>
        <dbReference type="Proteomes" id="UP000031971"/>
    </source>
</evidence>
<dbReference type="InterPro" id="IPR019734">
    <property type="entry name" value="TPR_rpt"/>
</dbReference>
<dbReference type="AlphaFoldDB" id="A0A0C2V4X5"/>
<proteinExistence type="predicted"/>
<dbReference type="PANTHER" id="PTHR44809:SF1">
    <property type="entry name" value="PROTEIN O-MANNOSYL-TRANSFERASE TMTC1"/>
    <property type="match status" value="1"/>
</dbReference>
<dbReference type="Pfam" id="PF00515">
    <property type="entry name" value="TPR_1"/>
    <property type="match status" value="1"/>
</dbReference>
<dbReference type="EMBL" id="JXSL01000020">
    <property type="protein sequence ID" value="KIM00102.1"/>
    <property type="molecule type" value="Genomic_DNA"/>
</dbReference>
<dbReference type="PROSITE" id="PS50005">
    <property type="entry name" value="TPR"/>
    <property type="match status" value="2"/>
</dbReference>
<dbReference type="Pfam" id="PF13374">
    <property type="entry name" value="TPR_10"/>
    <property type="match status" value="1"/>
</dbReference>
<feature type="repeat" description="TPR" evidence="1">
    <location>
        <begin position="227"/>
        <end position="260"/>
    </location>
</feature>
<dbReference type="SMART" id="SM00028">
    <property type="entry name" value="TPR"/>
    <property type="match status" value="6"/>
</dbReference>
<protein>
    <submittedName>
        <fullName evidence="2">TPR repeat-contatining protein</fullName>
    </submittedName>
</protein>
<keyword evidence="1" id="KW-0802">TPR repeat</keyword>
<dbReference type="InterPro" id="IPR052943">
    <property type="entry name" value="TMTC_O-mannosyl-trnsfr"/>
</dbReference>
<dbReference type="Gene3D" id="3.40.50.2000">
    <property type="entry name" value="Glycogen Phosphorylase B"/>
    <property type="match status" value="1"/>
</dbReference>
<comment type="caution">
    <text evidence="2">The sequence shown here is derived from an EMBL/GenBank/DDBJ whole genome shotgun (WGS) entry which is preliminary data.</text>
</comment>
<dbReference type="Gene3D" id="1.25.40.10">
    <property type="entry name" value="Tetratricopeptide repeat domain"/>
    <property type="match status" value="3"/>
</dbReference>